<dbReference type="InterPro" id="IPR008011">
    <property type="entry name" value="Complex1_LYR_dom"/>
</dbReference>
<reference evidence="4" key="1">
    <citation type="submission" date="2025-08" db="UniProtKB">
        <authorList>
            <consortium name="RefSeq"/>
        </authorList>
    </citation>
    <scope>IDENTIFICATION</scope>
    <source>
        <tissue evidence="4">Muscle</tissue>
    </source>
</reference>
<dbReference type="CDD" id="cd20264">
    <property type="entry name" value="Complex1_LYR_LYRM4"/>
    <property type="match status" value="1"/>
</dbReference>
<evidence type="ECO:0000256" key="1">
    <source>
        <dbReference type="ARBA" id="ARBA00009508"/>
    </source>
</evidence>
<dbReference type="PANTHER" id="PTHR13166">
    <property type="entry name" value="PROTEIN C6ORF149"/>
    <property type="match status" value="1"/>
</dbReference>
<comment type="similarity">
    <text evidence="1">Belongs to the complex I LYR family.</text>
</comment>
<evidence type="ECO:0000313" key="3">
    <source>
        <dbReference type="Proteomes" id="UP000694941"/>
    </source>
</evidence>
<dbReference type="GeneID" id="106457436"/>
<accession>A0ABM1B0J8</accession>
<evidence type="ECO:0000313" key="4">
    <source>
        <dbReference type="RefSeq" id="XP_013772311.1"/>
    </source>
</evidence>
<dbReference type="InterPro" id="IPR045297">
    <property type="entry name" value="Complex1_LYR_LYRM4"/>
</dbReference>
<dbReference type="InterPro" id="IPR051522">
    <property type="entry name" value="ISC_assembly_LYR"/>
</dbReference>
<proteinExistence type="inferred from homology"/>
<protein>
    <submittedName>
        <fullName evidence="4">LYR motif-containing protein 4-like</fullName>
    </submittedName>
</protein>
<dbReference type="PANTHER" id="PTHR13166:SF7">
    <property type="entry name" value="LYR MOTIF-CONTAINING PROTEIN 4"/>
    <property type="match status" value="1"/>
</dbReference>
<gene>
    <name evidence="4" type="primary">LOC106457436</name>
</gene>
<feature type="domain" description="Complex 1 LYR protein" evidence="2">
    <location>
        <begin position="7"/>
        <end position="63"/>
    </location>
</feature>
<sequence>MAATRGEVLRLYKKMLRESISFSNYSYRTYALRRIKDAFRENKGESDPGKIKDLIMYGVHNLEIIKRQVVISQLYKTPELIVEACKKQSNDQKT</sequence>
<organism evidence="3 4">
    <name type="scientific">Limulus polyphemus</name>
    <name type="common">Atlantic horseshoe crab</name>
    <dbReference type="NCBI Taxonomy" id="6850"/>
    <lineage>
        <taxon>Eukaryota</taxon>
        <taxon>Metazoa</taxon>
        <taxon>Ecdysozoa</taxon>
        <taxon>Arthropoda</taxon>
        <taxon>Chelicerata</taxon>
        <taxon>Merostomata</taxon>
        <taxon>Xiphosura</taxon>
        <taxon>Limulidae</taxon>
        <taxon>Limulus</taxon>
    </lineage>
</organism>
<keyword evidence="3" id="KW-1185">Reference proteome</keyword>
<evidence type="ECO:0000259" key="2">
    <source>
        <dbReference type="Pfam" id="PF05347"/>
    </source>
</evidence>
<dbReference type="Proteomes" id="UP000694941">
    <property type="component" value="Unplaced"/>
</dbReference>
<dbReference type="RefSeq" id="XP_013772311.1">
    <property type="nucleotide sequence ID" value="XM_013916857.2"/>
</dbReference>
<dbReference type="Pfam" id="PF05347">
    <property type="entry name" value="Complex1_LYR"/>
    <property type="match status" value="1"/>
</dbReference>
<name>A0ABM1B0J8_LIMPO</name>